<keyword evidence="2" id="KW-1185">Reference proteome</keyword>
<evidence type="ECO:0000313" key="2">
    <source>
        <dbReference type="Proteomes" id="UP000623467"/>
    </source>
</evidence>
<sequence length="187" mass="20758">MPPPPHTRLPELTVFMWSGVDEDGTSVFEGLSLPGLADLYLYGASEGSLQCLYKNSSFTLRVLRLSSVDIGFPFLSAFLRDMPSLVSFIASRLSESITDEFLVSLTYDKSHNRILPNLERFDIHHRVRQFFRVCGAVHAGVALENDTARKGQDIHRVPGRRAPTCVGKCAEWAHRTGGGRAQVGVRL</sequence>
<name>A0A8H7DJL2_9AGAR</name>
<gene>
    <name evidence="1" type="ORF">MSAN_00356600</name>
</gene>
<evidence type="ECO:0000313" key="1">
    <source>
        <dbReference type="EMBL" id="KAF7374713.1"/>
    </source>
</evidence>
<comment type="caution">
    <text evidence="1">The sequence shown here is derived from an EMBL/GenBank/DDBJ whole genome shotgun (WGS) entry which is preliminary data.</text>
</comment>
<dbReference type="Proteomes" id="UP000623467">
    <property type="component" value="Unassembled WGS sequence"/>
</dbReference>
<dbReference type="EMBL" id="JACAZH010000002">
    <property type="protein sequence ID" value="KAF7374713.1"/>
    <property type="molecule type" value="Genomic_DNA"/>
</dbReference>
<organism evidence="1 2">
    <name type="scientific">Mycena sanguinolenta</name>
    <dbReference type="NCBI Taxonomy" id="230812"/>
    <lineage>
        <taxon>Eukaryota</taxon>
        <taxon>Fungi</taxon>
        <taxon>Dikarya</taxon>
        <taxon>Basidiomycota</taxon>
        <taxon>Agaricomycotina</taxon>
        <taxon>Agaricomycetes</taxon>
        <taxon>Agaricomycetidae</taxon>
        <taxon>Agaricales</taxon>
        <taxon>Marasmiineae</taxon>
        <taxon>Mycenaceae</taxon>
        <taxon>Mycena</taxon>
    </lineage>
</organism>
<dbReference type="OrthoDB" id="3045613at2759"/>
<reference evidence="1" key="1">
    <citation type="submission" date="2020-05" db="EMBL/GenBank/DDBJ databases">
        <title>Mycena genomes resolve the evolution of fungal bioluminescence.</title>
        <authorList>
            <person name="Tsai I.J."/>
        </authorList>
    </citation>
    <scope>NUCLEOTIDE SEQUENCE</scope>
    <source>
        <strain evidence="1">160909Yilan</strain>
    </source>
</reference>
<proteinExistence type="predicted"/>
<dbReference type="SUPFAM" id="SSF52047">
    <property type="entry name" value="RNI-like"/>
    <property type="match status" value="1"/>
</dbReference>
<dbReference type="AlphaFoldDB" id="A0A8H7DJL2"/>
<accession>A0A8H7DJL2</accession>
<protein>
    <submittedName>
        <fullName evidence="1">Uncharacterized protein</fullName>
    </submittedName>
</protein>